<dbReference type="SUPFAM" id="SSF53335">
    <property type="entry name" value="S-adenosyl-L-methionine-dependent methyltransferases"/>
    <property type="match status" value="1"/>
</dbReference>
<protein>
    <recommendedName>
        <fullName evidence="1">Methyltransferase domain-containing protein</fullName>
    </recommendedName>
</protein>
<proteinExistence type="predicted"/>
<sequence>MKNISCNFMLLNEVIRSPREIGALCPSSARLGNTMASLVGGGDEGLVVELGAGTGVITESLLRSGIAPGRLVIIEKSSSFASYLSERFPQISVFHADAGDWPSILGRAAVKAVVSGLPLRSLPHQSVHKITDTWARSLTSDGRVIQFTYSLFGASAWQSAGLKRIDRETVWGNLPPARVEVFSRP</sequence>
<dbReference type="AlphaFoldDB" id="A0A076PSH2"/>
<accession>A0A076PSH2</accession>
<dbReference type="KEGG" id="ctes:O987_12860"/>
<evidence type="ECO:0000259" key="1">
    <source>
        <dbReference type="Pfam" id="PF13649"/>
    </source>
</evidence>
<organism evidence="2 3">
    <name type="scientific">Comamonas testosteroni TK102</name>
    <dbReference type="NCBI Taxonomy" id="1392005"/>
    <lineage>
        <taxon>Bacteria</taxon>
        <taxon>Pseudomonadati</taxon>
        <taxon>Pseudomonadota</taxon>
        <taxon>Betaproteobacteria</taxon>
        <taxon>Burkholderiales</taxon>
        <taxon>Comamonadaceae</taxon>
        <taxon>Comamonas</taxon>
    </lineage>
</organism>
<feature type="domain" description="Methyltransferase" evidence="1">
    <location>
        <begin position="47"/>
        <end position="142"/>
    </location>
</feature>
<evidence type="ECO:0000313" key="3">
    <source>
        <dbReference type="Proteomes" id="UP000028782"/>
    </source>
</evidence>
<name>A0A076PSH2_COMTE</name>
<dbReference type="InterPro" id="IPR041698">
    <property type="entry name" value="Methyltransf_25"/>
</dbReference>
<dbReference type="HOGENOM" id="CLU_085338_0_0_4"/>
<dbReference type="Gene3D" id="3.40.50.150">
    <property type="entry name" value="Vaccinia Virus protein VP39"/>
    <property type="match status" value="1"/>
</dbReference>
<dbReference type="EMBL" id="CP006704">
    <property type="protein sequence ID" value="AIJ46695.1"/>
    <property type="molecule type" value="Genomic_DNA"/>
</dbReference>
<dbReference type="Pfam" id="PF13649">
    <property type="entry name" value="Methyltransf_25"/>
    <property type="match status" value="1"/>
</dbReference>
<dbReference type="Proteomes" id="UP000028782">
    <property type="component" value="Chromosome"/>
</dbReference>
<dbReference type="InterPro" id="IPR029063">
    <property type="entry name" value="SAM-dependent_MTases_sf"/>
</dbReference>
<dbReference type="CDD" id="cd02440">
    <property type="entry name" value="AdoMet_MTases"/>
    <property type="match status" value="1"/>
</dbReference>
<evidence type="ECO:0000313" key="2">
    <source>
        <dbReference type="EMBL" id="AIJ46695.1"/>
    </source>
</evidence>
<gene>
    <name evidence="2" type="ORF">O987_12860</name>
</gene>
<dbReference type="RefSeq" id="WP_003055611.1">
    <property type="nucleotide sequence ID" value="NZ_CP006704.1"/>
</dbReference>
<reference evidence="2 3" key="1">
    <citation type="journal article" date="2014" name="Genome Announc.">
        <title>Complete Genome Sequence of Polychlorinated Biphenyl Degrader Comamonas testosteroni TK102 (NBRC 109938).</title>
        <authorList>
            <person name="Fukuda K."/>
            <person name="Hosoyama A."/>
            <person name="Tsuchikane K."/>
            <person name="Ohji S."/>
            <person name="Yamazoe A."/>
            <person name="Fujita N."/>
            <person name="Shintani M."/>
            <person name="Kimbara K."/>
        </authorList>
    </citation>
    <scope>NUCLEOTIDE SEQUENCE [LARGE SCALE GENOMIC DNA]</scope>
    <source>
        <strain evidence="2">TK102</strain>
    </source>
</reference>